<keyword evidence="15" id="KW-1185">Reference proteome</keyword>
<evidence type="ECO:0000256" key="7">
    <source>
        <dbReference type="ARBA" id="ARBA00023136"/>
    </source>
</evidence>
<sequence>MFTPIKFYFLIFFFALLVLPVYAQQGTIKGLVMADSVPVPAISVSISGSTIGTITDDQGYYLLEKTPIGNYTIIFSGIGYDQYRIPIKVEPNGTTVVNAFLQKKQSNLDEVVVTGISRGEALRKSPVPITVVNKSVIEQNINNNAIDVLSKTVPGVSSVSTGPNVSKPFIRGLGYNRVLTLYDGMRQEGQQWGDEHGIEIDPYGISRVEVIKGPASLTYGSDALAGVINFLPATPDFSKKPFAGDFTLDYHSNNRLIGSSLGLGYQHGDWTYLFRGSAKTAQSYTNKVDGPVYGTAFREYDLSGSVQVDRSWGNTKLGATLYDNLQEIPDGSRDSLTRKFTKQLLDDGDDIKNRPIVPDDKLRSYRINPLHQHVQYYRIYSVNTFRLGDDQVNLTFGGQRSVRREYNHPTQPEQAGLDVSLNTLTYEVKYAVHPIYGIESTFGVNGMYQTNRSGNATDFPIPDYNLFDIGAYFFAKRSIGKIDLSGGLRYDSRHLTWEDFYVGLNPSTDFDRHIKKPTDPDTELQFPAFSHRYQGISGSFGAAYNLTDRLVLKGNIARGYRSPNITEIGSNGLDPGAHIVYLGNRSFVPEFNLQEDFGILYYTKALDLGLELFNNDIQHYIYQSRLTDTNGNPIVIVPGNTTYQYQQSKARLYGMEWSVNLHPSQLPWLTWNNSMAYVVGLNKDQSLLNQYGKDAKYLPLIPPLHIRSTVKISAQKALGIFDSPYFKVEVDHNSAQNHFYAVDGAETATSDYTLINCGLGATIKKKDSKSTWLRVFLEAENLFNIAYQSHLNRLKYFEYYEQSPSGRYGIYNMGRNFSFKVILPL</sequence>
<evidence type="ECO:0000259" key="13">
    <source>
        <dbReference type="Pfam" id="PF07715"/>
    </source>
</evidence>
<dbReference type="Pfam" id="PF07715">
    <property type="entry name" value="Plug"/>
    <property type="match status" value="1"/>
</dbReference>
<dbReference type="InterPro" id="IPR037066">
    <property type="entry name" value="Plug_dom_sf"/>
</dbReference>
<evidence type="ECO:0000313" key="14">
    <source>
        <dbReference type="EMBL" id="GAA4799766.1"/>
    </source>
</evidence>
<keyword evidence="2 10" id="KW-0813">Transport</keyword>
<accession>A0ABP9BUC3</accession>
<evidence type="ECO:0000259" key="12">
    <source>
        <dbReference type="Pfam" id="PF00593"/>
    </source>
</evidence>
<comment type="subcellular location">
    <subcellularLocation>
        <location evidence="1 10">Cell outer membrane</location>
        <topology evidence="1 10">Multi-pass membrane protein</topology>
    </subcellularLocation>
</comment>
<evidence type="ECO:0000256" key="6">
    <source>
        <dbReference type="ARBA" id="ARBA00023077"/>
    </source>
</evidence>
<keyword evidence="8 14" id="KW-0675">Receptor</keyword>
<dbReference type="RefSeq" id="WP_345232807.1">
    <property type="nucleotide sequence ID" value="NZ_BAABIQ010000040.1"/>
</dbReference>
<dbReference type="InterPro" id="IPR039426">
    <property type="entry name" value="TonB-dep_rcpt-like"/>
</dbReference>
<evidence type="ECO:0000256" key="9">
    <source>
        <dbReference type="ARBA" id="ARBA00023237"/>
    </source>
</evidence>
<dbReference type="EMBL" id="BAABIQ010000040">
    <property type="protein sequence ID" value="GAA4799766.1"/>
    <property type="molecule type" value="Genomic_DNA"/>
</dbReference>
<feature type="domain" description="TonB-dependent receptor plug" evidence="13">
    <location>
        <begin position="122"/>
        <end position="227"/>
    </location>
</feature>
<keyword evidence="3 10" id="KW-1134">Transmembrane beta strand</keyword>
<evidence type="ECO:0000256" key="5">
    <source>
        <dbReference type="ARBA" id="ARBA00022729"/>
    </source>
</evidence>
<dbReference type="Pfam" id="PF00593">
    <property type="entry name" value="TonB_dep_Rec_b-barrel"/>
    <property type="match status" value="1"/>
</dbReference>
<dbReference type="Pfam" id="PF13715">
    <property type="entry name" value="CarbopepD_reg_2"/>
    <property type="match status" value="1"/>
</dbReference>
<evidence type="ECO:0000256" key="2">
    <source>
        <dbReference type="ARBA" id="ARBA00022448"/>
    </source>
</evidence>
<dbReference type="InterPro" id="IPR036942">
    <property type="entry name" value="Beta-barrel_TonB_sf"/>
</dbReference>
<comment type="similarity">
    <text evidence="10 11">Belongs to the TonB-dependent receptor family.</text>
</comment>
<comment type="caution">
    <text evidence="14">The sequence shown here is derived from an EMBL/GenBank/DDBJ whole genome shotgun (WGS) entry which is preliminary data.</text>
</comment>
<evidence type="ECO:0000256" key="1">
    <source>
        <dbReference type="ARBA" id="ARBA00004571"/>
    </source>
</evidence>
<dbReference type="SUPFAM" id="SSF56935">
    <property type="entry name" value="Porins"/>
    <property type="match status" value="1"/>
</dbReference>
<proteinExistence type="inferred from homology"/>
<protein>
    <submittedName>
        <fullName evidence="14">TonB-dependent receptor</fullName>
    </submittedName>
</protein>
<organism evidence="14 15">
    <name type="scientific">Olivibacter ginsenosidimutans</name>
    <dbReference type="NCBI Taxonomy" id="1176537"/>
    <lineage>
        <taxon>Bacteria</taxon>
        <taxon>Pseudomonadati</taxon>
        <taxon>Bacteroidota</taxon>
        <taxon>Sphingobacteriia</taxon>
        <taxon>Sphingobacteriales</taxon>
        <taxon>Sphingobacteriaceae</taxon>
        <taxon>Olivibacter</taxon>
    </lineage>
</organism>
<name>A0ABP9BUC3_9SPHI</name>
<keyword evidence="9 10" id="KW-0998">Cell outer membrane</keyword>
<dbReference type="PANTHER" id="PTHR30069">
    <property type="entry name" value="TONB-DEPENDENT OUTER MEMBRANE RECEPTOR"/>
    <property type="match status" value="1"/>
</dbReference>
<evidence type="ECO:0000256" key="4">
    <source>
        <dbReference type="ARBA" id="ARBA00022692"/>
    </source>
</evidence>
<reference evidence="15" key="1">
    <citation type="journal article" date="2019" name="Int. J. Syst. Evol. Microbiol.">
        <title>The Global Catalogue of Microorganisms (GCM) 10K type strain sequencing project: providing services to taxonomists for standard genome sequencing and annotation.</title>
        <authorList>
            <consortium name="The Broad Institute Genomics Platform"/>
            <consortium name="The Broad Institute Genome Sequencing Center for Infectious Disease"/>
            <person name="Wu L."/>
            <person name="Ma J."/>
        </authorList>
    </citation>
    <scope>NUCLEOTIDE SEQUENCE [LARGE SCALE GENOMIC DNA]</scope>
    <source>
        <strain evidence="15">JCM 18200</strain>
    </source>
</reference>
<keyword evidence="6 11" id="KW-0798">TonB box</keyword>
<dbReference type="InterPro" id="IPR008969">
    <property type="entry name" value="CarboxyPept-like_regulatory"/>
</dbReference>
<feature type="domain" description="TonB-dependent receptor-like beta-barrel" evidence="12">
    <location>
        <begin position="374"/>
        <end position="782"/>
    </location>
</feature>
<evidence type="ECO:0000256" key="3">
    <source>
        <dbReference type="ARBA" id="ARBA00022452"/>
    </source>
</evidence>
<dbReference type="Gene3D" id="2.170.130.10">
    <property type="entry name" value="TonB-dependent receptor, plug domain"/>
    <property type="match status" value="1"/>
</dbReference>
<evidence type="ECO:0000256" key="11">
    <source>
        <dbReference type="RuleBase" id="RU003357"/>
    </source>
</evidence>
<dbReference type="PROSITE" id="PS52016">
    <property type="entry name" value="TONB_DEPENDENT_REC_3"/>
    <property type="match status" value="1"/>
</dbReference>
<dbReference type="Proteomes" id="UP001501411">
    <property type="component" value="Unassembled WGS sequence"/>
</dbReference>
<evidence type="ECO:0000256" key="10">
    <source>
        <dbReference type="PROSITE-ProRule" id="PRU01360"/>
    </source>
</evidence>
<dbReference type="InterPro" id="IPR012910">
    <property type="entry name" value="Plug_dom"/>
</dbReference>
<dbReference type="Gene3D" id="2.60.40.1120">
    <property type="entry name" value="Carboxypeptidase-like, regulatory domain"/>
    <property type="match status" value="1"/>
</dbReference>
<keyword evidence="4 10" id="KW-0812">Transmembrane</keyword>
<dbReference type="Gene3D" id="2.40.170.20">
    <property type="entry name" value="TonB-dependent receptor, beta-barrel domain"/>
    <property type="match status" value="1"/>
</dbReference>
<gene>
    <name evidence="14" type="ORF">GCM10023231_30710</name>
</gene>
<dbReference type="PANTHER" id="PTHR30069:SF29">
    <property type="entry name" value="HEMOGLOBIN AND HEMOGLOBIN-HAPTOGLOBIN-BINDING PROTEIN 1-RELATED"/>
    <property type="match status" value="1"/>
</dbReference>
<evidence type="ECO:0000256" key="8">
    <source>
        <dbReference type="ARBA" id="ARBA00023170"/>
    </source>
</evidence>
<dbReference type="SUPFAM" id="SSF49464">
    <property type="entry name" value="Carboxypeptidase regulatory domain-like"/>
    <property type="match status" value="1"/>
</dbReference>
<dbReference type="InterPro" id="IPR000531">
    <property type="entry name" value="Beta-barrel_TonB"/>
</dbReference>
<keyword evidence="7 10" id="KW-0472">Membrane</keyword>
<evidence type="ECO:0000313" key="15">
    <source>
        <dbReference type="Proteomes" id="UP001501411"/>
    </source>
</evidence>
<keyword evidence="5" id="KW-0732">Signal</keyword>